<evidence type="ECO:0000313" key="3">
    <source>
        <dbReference type="Proteomes" id="UP000246050"/>
    </source>
</evidence>
<proteinExistence type="predicted"/>
<accession>A0A317DR12</accession>
<organism evidence="2 3">
    <name type="scientific">Micromonospora sicca</name>
    <dbReference type="NCBI Taxonomy" id="2202420"/>
    <lineage>
        <taxon>Bacteria</taxon>
        <taxon>Bacillati</taxon>
        <taxon>Actinomycetota</taxon>
        <taxon>Actinomycetes</taxon>
        <taxon>Micromonosporales</taxon>
        <taxon>Micromonosporaceae</taxon>
        <taxon>Micromonospora</taxon>
    </lineage>
</organism>
<dbReference type="EMBL" id="QGKS01000190">
    <property type="protein sequence ID" value="PWR15273.1"/>
    <property type="molecule type" value="Genomic_DNA"/>
</dbReference>
<protein>
    <submittedName>
        <fullName evidence="2">Uncharacterized protein</fullName>
    </submittedName>
</protein>
<evidence type="ECO:0000313" key="2">
    <source>
        <dbReference type="EMBL" id="PWR15273.1"/>
    </source>
</evidence>
<dbReference type="AlphaFoldDB" id="A0A317DR12"/>
<comment type="caution">
    <text evidence="2">The sequence shown here is derived from an EMBL/GenBank/DDBJ whole genome shotgun (WGS) entry which is preliminary data.</text>
</comment>
<evidence type="ECO:0000256" key="1">
    <source>
        <dbReference type="SAM" id="MobiDB-lite"/>
    </source>
</evidence>
<name>A0A317DR12_9ACTN</name>
<reference evidence="2 3" key="1">
    <citation type="submission" date="2018-05" db="EMBL/GenBank/DDBJ databases">
        <title>Micromonosporas from Atacama Desert.</title>
        <authorList>
            <person name="Carro L."/>
            <person name="Golinska P."/>
            <person name="Klenk H.-P."/>
            <person name="Goodfellow M."/>
        </authorList>
    </citation>
    <scope>NUCLEOTIDE SEQUENCE [LARGE SCALE GENOMIC DNA]</scope>
    <source>
        <strain evidence="2 3">4G51</strain>
    </source>
</reference>
<feature type="region of interest" description="Disordered" evidence="1">
    <location>
        <begin position="1"/>
        <end position="21"/>
    </location>
</feature>
<dbReference type="Proteomes" id="UP000246050">
    <property type="component" value="Unassembled WGS sequence"/>
</dbReference>
<sequence length="21" mass="2148">MPFPPRSAAQGVDVAHLLGGQ</sequence>
<gene>
    <name evidence="2" type="ORF">DKT69_11845</name>
</gene>